<dbReference type="SMART" id="SM00388">
    <property type="entry name" value="HisKA"/>
    <property type="match status" value="1"/>
</dbReference>
<dbReference type="SMART" id="SM00091">
    <property type="entry name" value="PAS"/>
    <property type="match status" value="2"/>
</dbReference>
<organism evidence="9 10">
    <name type="scientific">Dyadobacter flavalbus</name>
    <dbReference type="NCBI Taxonomy" id="2579942"/>
    <lineage>
        <taxon>Bacteria</taxon>
        <taxon>Pseudomonadati</taxon>
        <taxon>Bacteroidota</taxon>
        <taxon>Cytophagia</taxon>
        <taxon>Cytophagales</taxon>
        <taxon>Spirosomataceae</taxon>
        <taxon>Dyadobacter</taxon>
    </lineage>
</organism>
<dbReference type="Proteomes" id="UP000323994">
    <property type="component" value="Unassembled WGS sequence"/>
</dbReference>
<dbReference type="FunFam" id="3.30.565.10:FF:000006">
    <property type="entry name" value="Sensor histidine kinase WalK"/>
    <property type="match status" value="1"/>
</dbReference>
<evidence type="ECO:0000256" key="4">
    <source>
        <dbReference type="ARBA" id="ARBA00022679"/>
    </source>
</evidence>
<accession>A0A5M8QCM4</accession>
<dbReference type="SMART" id="SM00387">
    <property type="entry name" value="HATPase_c"/>
    <property type="match status" value="1"/>
</dbReference>
<dbReference type="PRINTS" id="PR00344">
    <property type="entry name" value="BCTRLSENSOR"/>
</dbReference>
<comment type="catalytic activity">
    <reaction evidence="1">
        <text>ATP + protein L-histidine = ADP + protein N-phospho-L-histidine.</text>
        <dbReference type="EC" id="2.7.13.3"/>
    </reaction>
</comment>
<reference evidence="9 10" key="1">
    <citation type="submission" date="2019-05" db="EMBL/GenBank/DDBJ databases">
        <authorList>
            <person name="Qu J.-H."/>
        </authorList>
    </citation>
    <scope>NUCLEOTIDE SEQUENCE [LARGE SCALE GENOMIC DNA]</scope>
    <source>
        <strain evidence="9 10">NS28</strain>
    </source>
</reference>
<dbReference type="SUPFAM" id="SSF47384">
    <property type="entry name" value="Homodimeric domain of signal transducing histidine kinase"/>
    <property type="match status" value="1"/>
</dbReference>
<dbReference type="InterPro" id="IPR052162">
    <property type="entry name" value="Sensor_kinase/Photoreceptor"/>
</dbReference>
<dbReference type="InterPro" id="IPR036097">
    <property type="entry name" value="HisK_dim/P_sf"/>
</dbReference>
<evidence type="ECO:0000259" key="8">
    <source>
        <dbReference type="PROSITE" id="PS50113"/>
    </source>
</evidence>
<dbReference type="AlphaFoldDB" id="A0A5M8QCM4"/>
<name>A0A5M8QCM4_9BACT</name>
<evidence type="ECO:0000259" key="7">
    <source>
        <dbReference type="PROSITE" id="PS50109"/>
    </source>
</evidence>
<dbReference type="Pfam" id="PF08447">
    <property type="entry name" value="PAS_3"/>
    <property type="match status" value="2"/>
</dbReference>
<dbReference type="InterPro" id="IPR003661">
    <property type="entry name" value="HisK_dim/P_dom"/>
</dbReference>
<sequence length="702" mass="80509">MNASYQTLQNRIVELENELAGMRAAMLNTENHAQDHRTTGLGNEFQAASAYEKNCWNETQARIRESEERFKVIANIAPVLIWLSSPDKQCYFFNKGWLDFTGRTMEQENGFGWAEGVHEEDFERCLQIYNTNFDARQEFSMNYRLRRFDGEYRWISDRGVPQYTESGVFLGYVGGGMDIHDQINFAESLEKEVQNRTLQLKKSEEFLQSILNTTSNSIASYEAVYDDAGEIYDFRILYSNEETYSQHATRFESIIGRMCSEVYPEIFEKGVFEKLVKCINTGKPDAYVTDYQNSNGTFWFDASIESHGNRVTVTARNITEELEADLQLKELNQKLKIQNSIFNHSEENANFGSFALTLATNKLECSDNLYRLVGHLPQEFTPSFEQFISFLHPGDRQRAIRDGMRALETRNLVQNDYRVITKDGSLKYLRLSGKFIKEGGKQIMIGAMQDVTKDIQLNEALRLKNIELKRNNEELASFSYVASHDLQEPLRKIRAFSSRILEREQHFSDITKDYFNRIVSAATRMQKLIEALLSYSNTGSSEASFVPADLNKILEDVKTDLEDLIEDKNVRIEASELPVLPVIPLQFQQLLQNLIGNSIKYSKPQEPPVIEIHAELTHEQEKNGLYWKISVSDNGIGFDQRYENRIFDLFQRLHGKSEFEGTGIGLAICKKIAQNHHGFMSAKGVIGKGSTFSVYLPAETGK</sequence>
<evidence type="ECO:0000256" key="2">
    <source>
        <dbReference type="ARBA" id="ARBA00012438"/>
    </source>
</evidence>
<keyword evidence="5" id="KW-0418">Kinase</keyword>
<dbReference type="RefSeq" id="WP_139014513.1">
    <property type="nucleotide sequence ID" value="NZ_VBSN01000071.1"/>
</dbReference>
<dbReference type="PANTHER" id="PTHR43304">
    <property type="entry name" value="PHYTOCHROME-LIKE PROTEIN CPH1"/>
    <property type="match status" value="1"/>
</dbReference>
<dbReference type="CDD" id="cd00082">
    <property type="entry name" value="HisKA"/>
    <property type="match status" value="1"/>
</dbReference>
<evidence type="ECO:0000313" key="10">
    <source>
        <dbReference type="Proteomes" id="UP000323994"/>
    </source>
</evidence>
<feature type="domain" description="PAC" evidence="8">
    <location>
        <begin position="139"/>
        <end position="191"/>
    </location>
</feature>
<dbReference type="PROSITE" id="PS50109">
    <property type="entry name" value="HIS_KIN"/>
    <property type="match status" value="1"/>
</dbReference>
<dbReference type="Gene3D" id="1.10.287.130">
    <property type="match status" value="1"/>
</dbReference>
<dbReference type="Pfam" id="PF13426">
    <property type="entry name" value="PAS_9"/>
    <property type="match status" value="1"/>
</dbReference>
<keyword evidence="4" id="KW-0808">Transferase</keyword>
<dbReference type="NCBIfam" id="TIGR00229">
    <property type="entry name" value="sensory_box"/>
    <property type="match status" value="2"/>
</dbReference>
<keyword evidence="3" id="KW-0597">Phosphoprotein</keyword>
<evidence type="ECO:0000256" key="3">
    <source>
        <dbReference type="ARBA" id="ARBA00022553"/>
    </source>
</evidence>
<evidence type="ECO:0000256" key="5">
    <source>
        <dbReference type="ARBA" id="ARBA00022777"/>
    </source>
</evidence>
<dbReference type="PROSITE" id="PS50113">
    <property type="entry name" value="PAC"/>
    <property type="match status" value="2"/>
</dbReference>
<dbReference type="PANTHER" id="PTHR43304:SF1">
    <property type="entry name" value="PAC DOMAIN-CONTAINING PROTEIN"/>
    <property type="match status" value="1"/>
</dbReference>
<proteinExistence type="predicted"/>
<evidence type="ECO:0000256" key="6">
    <source>
        <dbReference type="SAM" id="Coils"/>
    </source>
</evidence>
<comment type="caution">
    <text evidence="9">The sequence shown here is derived from an EMBL/GenBank/DDBJ whole genome shotgun (WGS) entry which is preliminary data.</text>
</comment>
<dbReference type="Gene3D" id="3.30.450.20">
    <property type="entry name" value="PAS domain"/>
    <property type="match status" value="3"/>
</dbReference>
<dbReference type="InterPro" id="IPR001610">
    <property type="entry name" value="PAC"/>
</dbReference>
<dbReference type="InterPro" id="IPR004358">
    <property type="entry name" value="Sig_transdc_His_kin-like_C"/>
</dbReference>
<gene>
    <name evidence="9" type="ORF">FEM33_24035</name>
</gene>
<dbReference type="InterPro" id="IPR000014">
    <property type="entry name" value="PAS"/>
</dbReference>
<dbReference type="FunFam" id="3.30.450.20:FF:000099">
    <property type="entry name" value="Sensory box sensor histidine kinase"/>
    <property type="match status" value="1"/>
</dbReference>
<feature type="domain" description="PAC" evidence="8">
    <location>
        <begin position="413"/>
        <end position="463"/>
    </location>
</feature>
<dbReference type="EC" id="2.7.13.3" evidence="2"/>
<dbReference type="GO" id="GO:0000155">
    <property type="term" value="F:phosphorelay sensor kinase activity"/>
    <property type="evidence" value="ECO:0007669"/>
    <property type="project" value="InterPro"/>
</dbReference>
<dbReference type="InterPro" id="IPR036890">
    <property type="entry name" value="HATPase_C_sf"/>
</dbReference>
<keyword evidence="10" id="KW-1185">Reference proteome</keyword>
<dbReference type="CDD" id="cd00130">
    <property type="entry name" value="PAS"/>
    <property type="match status" value="2"/>
</dbReference>
<dbReference type="InterPro" id="IPR005467">
    <property type="entry name" value="His_kinase_dom"/>
</dbReference>
<feature type="domain" description="Histidine kinase" evidence="7">
    <location>
        <begin position="481"/>
        <end position="700"/>
    </location>
</feature>
<dbReference type="EMBL" id="VBSN01000071">
    <property type="protein sequence ID" value="KAA6432783.1"/>
    <property type="molecule type" value="Genomic_DNA"/>
</dbReference>
<dbReference type="InterPro" id="IPR013655">
    <property type="entry name" value="PAS_fold_3"/>
</dbReference>
<evidence type="ECO:0000313" key="9">
    <source>
        <dbReference type="EMBL" id="KAA6432783.1"/>
    </source>
</evidence>
<dbReference type="Pfam" id="PF02518">
    <property type="entry name" value="HATPase_c"/>
    <property type="match status" value="1"/>
</dbReference>
<feature type="coiled-coil region" evidence="6">
    <location>
        <begin position="5"/>
        <end position="32"/>
    </location>
</feature>
<dbReference type="SUPFAM" id="SSF55874">
    <property type="entry name" value="ATPase domain of HSP90 chaperone/DNA topoisomerase II/histidine kinase"/>
    <property type="match status" value="1"/>
</dbReference>
<dbReference type="InterPro" id="IPR000700">
    <property type="entry name" value="PAS-assoc_C"/>
</dbReference>
<dbReference type="SMART" id="SM00086">
    <property type="entry name" value="PAC"/>
    <property type="match status" value="2"/>
</dbReference>
<dbReference type="InterPro" id="IPR035965">
    <property type="entry name" value="PAS-like_dom_sf"/>
</dbReference>
<keyword evidence="6" id="KW-0175">Coiled coil</keyword>
<dbReference type="Pfam" id="PF00512">
    <property type="entry name" value="HisKA"/>
    <property type="match status" value="1"/>
</dbReference>
<evidence type="ECO:0000256" key="1">
    <source>
        <dbReference type="ARBA" id="ARBA00000085"/>
    </source>
</evidence>
<dbReference type="Gene3D" id="3.30.565.10">
    <property type="entry name" value="Histidine kinase-like ATPase, C-terminal domain"/>
    <property type="match status" value="1"/>
</dbReference>
<dbReference type="OrthoDB" id="9124519at2"/>
<protein>
    <recommendedName>
        <fullName evidence="2">histidine kinase</fullName>
        <ecNumber evidence="2">2.7.13.3</ecNumber>
    </recommendedName>
</protein>
<dbReference type="InterPro" id="IPR003594">
    <property type="entry name" value="HATPase_dom"/>
</dbReference>
<dbReference type="SUPFAM" id="SSF55785">
    <property type="entry name" value="PYP-like sensor domain (PAS domain)"/>
    <property type="match status" value="3"/>
</dbReference>